<dbReference type="PANTHER" id="PTHR42939">
    <property type="entry name" value="ABC TRANSPORTER ATP-BINDING PROTEIN ALBC-RELATED"/>
    <property type="match status" value="1"/>
</dbReference>
<dbReference type="EMBL" id="CP000505">
    <property type="protein sequence ID" value="ABL78816.1"/>
    <property type="molecule type" value="Genomic_DNA"/>
</dbReference>
<feature type="domain" description="ABC transporter" evidence="4">
    <location>
        <begin position="6"/>
        <end position="236"/>
    </location>
</feature>
<name>A1S036_THEPD</name>
<dbReference type="SMART" id="SM00382">
    <property type="entry name" value="AAA"/>
    <property type="match status" value="1"/>
</dbReference>
<keyword evidence="6" id="KW-1185">Reference proteome</keyword>
<accession>A1S036</accession>
<evidence type="ECO:0000256" key="2">
    <source>
        <dbReference type="ARBA" id="ARBA00022741"/>
    </source>
</evidence>
<dbReference type="eggNOG" id="arCOG00194">
    <property type="taxonomic scope" value="Archaea"/>
</dbReference>
<evidence type="ECO:0000256" key="3">
    <source>
        <dbReference type="ARBA" id="ARBA00022840"/>
    </source>
</evidence>
<dbReference type="InterPro" id="IPR027417">
    <property type="entry name" value="P-loop_NTPase"/>
</dbReference>
<proteinExistence type="predicted"/>
<dbReference type="InterPro" id="IPR003439">
    <property type="entry name" value="ABC_transporter-like_ATP-bd"/>
</dbReference>
<dbReference type="Pfam" id="PF00005">
    <property type="entry name" value="ABC_tran"/>
    <property type="match status" value="1"/>
</dbReference>
<sequence>MLEGLLVVKGLEKRYGGKAAVEGLSFAVRPGEIYALLGPNGAGKTTTLKCVVGLLRPDAGDVVVCGHSVLRERREVLRCTGYVPENPVGFDYLRVSEFLDFVGALRRIPRDVLSERAERYISMFGLEQYRDAFMGELSRGTVQKVLVVASLLHEPRVLVMDEPMSGMDPESQKTLKDELRRLAGRGAAVLLSSHMLDVVERFASRVGIISGGRLIAEGSLEDVKRAAELGEDATLEDVFMRLVKGV</sequence>
<keyword evidence="3" id="KW-0067">ATP-binding</keyword>
<dbReference type="InterPro" id="IPR003593">
    <property type="entry name" value="AAA+_ATPase"/>
</dbReference>
<dbReference type="AlphaFoldDB" id="A1S036"/>
<evidence type="ECO:0000313" key="6">
    <source>
        <dbReference type="Proteomes" id="UP000000641"/>
    </source>
</evidence>
<dbReference type="KEGG" id="tpe:Tpen_1419"/>
<dbReference type="GO" id="GO:0005524">
    <property type="term" value="F:ATP binding"/>
    <property type="evidence" value="ECO:0007669"/>
    <property type="project" value="UniProtKB-KW"/>
</dbReference>
<dbReference type="PROSITE" id="PS50893">
    <property type="entry name" value="ABC_TRANSPORTER_2"/>
    <property type="match status" value="1"/>
</dbReference>
<dbReference type="EnsemblBacteria" id="ABL78816">
    <property type="protein sequence ID" value="ABL78816"/>
    <property type="gene ID" value="Tpen_1419"/>
</dbReference>
<evidence type="ECO:0000259" key="4">
    <source>
        <dbReference type="PROSITE" id="PS50893"/>
    </source>
</evidence>
<dbReference type="STRING" id="368408.Tpen_1419"/>
<dbReference type="InterPro" id="IPR051782">
    <property type="entry name" value="ABC_Transporter_VariousFunc"/>
</dbReference>
<gene>
    <name evidence="5" type="ordered locus">Tpen_1419</name>
</gene>
<evidence type="ECO:0000256" key="1">
    <source>
        <dbReference type="ARBA" id="ARBA00022448"/>
    </source>
</evidence>
<dbReference type="OrthoDB" id="87732at2157"/>
<dbReference type="SUPFAM" id="SSF52540">
    <property type="entry name" value="P-loop containing nucleoside triphosphate hydrolases"/>
    <property type="match status" value="1"/>
</dbReference>
<dbReference type="CDD" id="cd03230">
    <property type="entry name" value="ABC_DR_subfamily_A"/>
    <property type="match status" value="1"/>
</dbReference>
<dbReference type="Gene3D" id="3.40.50.300">
    <property type="entry name" value="P-loop containing nucleotide triphosphate hydrolases"/>
    <property type="match status" value="1"/>
</dbReference>
<dbReference type="GO" id="GO:0016887">
    <property type="term" value="F:ATP hydrolysis activity"/>
    <property type="evidence" value="ECO:0007669"/>
    <property type="project" value="InterPro"/>
</dbReference>
<reference evidence="6" key="1">
    <citation type="journal article" date="2008" name="J. Bacteriol.">
        <title>Genome sequence of Thermofilum pendens reveals an exceptional loss of biosynthetic pathways without genome reduction.</title>
        <authorList>
            <person name="Anderson I."/>
            <person name="Rodriguez J."/>
            <person name="Susanti D."/>
            <person name="Porat I."/>
            <person name="Reich C."/>
            <person name="Ulrich L.E."/>
            <person name="Elkins J.G."/>
            <person name="Mavromatis K."/>
            <person name="Lykidis A."/>
            <person name="Kim E."/>
            <person name="Thompson L.S."/>
            <person name="Nolan M."/>
            <person name="Land M."/>
            <person name="Copeland A."/>
            <person name="Lapidus A."/>
            <person name="Lucas S."/>
            <person name="Detter C."/>
            <person name="Zhulin I.B."/>
            <person name="Olsen G.J."/>
            <person name="Whitman W."/>
            <person name="Mukhopadhyay B."/>
            <person name="Bristow J."/>
            <person name="Kyrpides N."/>
        </authorList>
    </citation>
    <scope>NUCLEOTIDE SEQUENCE [LARGE SCALE GENOMIC DNA]</scope>
    <source>
        <strain evidence="6">DSM 2475 / Hrk 5</strain>
    </source>
</reference>
<protein>
    <submittedName>
        <fullName evidence="5">ABC transporter related</fullName>
    </submittedName>
</protein>
<keyword evidence="2" id="KW-0547">Nucleotide-binding</keyword>
<dbReference type="HOGENOM" id="CLU_000604_1_2_2"/>
<dbReference type="GeneID" id="4600736"/>
<dbReference type="RefSeq" id="WP_011753081.1">
    <property type="nucleotide sequence ID" value="NC_008698.1"/>
</dbReference>
<evidence type="ECO:0000313" key="5">
    <source>
        <dbReference type="EMBL" id="ABL78816.1"/>
    </source>
</evidence>
<dbReference type="Proteomes" id="UP000000641">
    <property type="component" value="Chromosome"/>
</dbReference>
<keyword evidence="1" id="KW-0813">Transport</keyword>
<organism evidence="5 6">
    <name type="scientific">Thermofilum pendens (strain DSM 2475 / Hrk 5)</name>
    <dbReference type="NCBI Taxonomy" id="368408"/>
    <lineage>
        <taxon>Archaea</taxon>
        <taxon>Thermoproteota</taxon>
        <taxon>Thermoprotei</taxon>
        <taxon>Thermofilales</taxon>
        <taxon>Thermofilaceae</taxon>
        <taxon>Thermofilum</taxon>
    </lineage>
</organism>
<dbReference type="PANTHER" id="PTHR42939:SF1">
    <property type="entry name" value="ABC TRANSPORTER ATP-BINDING PROTEIN ALBC-RELATED"/>
    <property type="match status" value="1"/>
</dbReference>